<evidence type="ECO:0000313" key="2">
    <source>
        <dbReference type="EMBL" id="MBX8632104.1"/>
    </source>
</evidence>
<dbReference type="InterPro" id="IPR027417">
    <property type="entry name" value="P-loop_NTPase"/>
</dbReference>
<comment type="caution">
    <text evidence="2">The sequence shown here is derived from an EMBL/GenBank/DDBJ whole genome shotgun (WGS) entry which is preliminary data.</text>
</comment>
<evidence type="ECO:0000313" key="3">
    <source>
        <dbReference type="Proteomes" id="UP000716004"/>
    </source>
</evidence>
<feature type="domain" description="PD-(D/E)XK endonuclease-like" evidence="1">
    <location>
        <begin position="706"/>
        <end position="998"/>
    </location>
</feature>
<organism evidence="2 3">
    <name type="scientific">Candidatus Sysuiplasma superficiale</name>
    <dbReference type="NCBI Taxonomy" id="2823368"/>
    <lineage>
        <taxon>Archaea</taxon>
        <taxon>Methanobacteriati</taxon>
        <taxon>Thermoplasmatota</taxon>
        <taxon>Thermoplasmata</taxon>
        <taxon>Candidatus Sysuiplasmatales</taxon>
        <taxon>Candidatus Sysuiplasmataceae</taxon>
        <taxon>Candidatus Sysuiplasma</taxon>
    </lineage>
</organism>
<dbReference type="Gene3D" id="3.40.50.300">
    <property type="entry name" value="P-loop containing nucleotide triphosphate hydrolases"/>
    <property type="match status" value="2"/>
</dbReference>
<sequence>MPGVRFLDANPEAYLKECWGMERQGAGKVYCVFPDVVAVSEARDILLESFDAVDMSFMLTIEDLASLLIRRKCGEVPVLIPEGVKKLVAKHVLHDVWEEGSAASEIFYTRFLDEYENIQPLRGRSGEWLAELLKTAGADLDTESQVIKTRIIEKFSDMYEEKLAELEDNGMYCRYGLIRKASVCTGALLPSEMQIAFFFLNFADSVLMEFIRALSGVADVTIVTDGPMRQSGSFILTAGVKIGWTLGRPSRSGAAALESSDEEESTLVDFFGAPDRRREITEVARRIRMELSAGGCRESDFAVLSGNVKDYDSTVREIFERYGLRVERGGRRRLQDTSIFAMLKGFIRCLEPDAERDEAMQFIAAFPSGACRLNRDEENALYRMPLKLSDWETSMLDRDSNDSPALTGAIRLIHRIIEGRRFASAPHGIDEWTAFCESLLQDLEAEKTDANDREKLVTGMRSLLLFGDSLKRVLHVEKISFTDYSRLIEDIGYFESGSRADDRAAVLLTDLGIVYFRRTKHTFIVGVNEGVFPAKPVQGIFLNRNILDRLQKSGVATRRCTEVVFADQRYHYYRVRNLADRITLSFISDENGMEGGLPSEILLNEARRKEGDENVLERVLADSIPHGRFFPENGEMVAGSEVETALAYLIGRNRDVIRQKDFIDIWKKVSCLDAETFVQRLERYISSPLEWNFSPPLISSLVSARTLSPSDLAEYCKCPFRFVLTRLLKVQPVYRDFDAISKGSHLHEILRRLFSPGSLEKLRRMSRDEINSLVDIAVIEYFSERFGSHYNTDPVTTINIDNIANILKEFVAREAELHLPLGRSIALLEHSFGGEGDEFTIDGFRFTGRIDRVDLLPGSATDAVVFDYKSVRPSSLSKYFSANTADQQDFGIPIYSIYLRDRVGYRINGGIYYSIFKSRKEPDMAGVALSESVREIVPGDLSSSGKRLKLLGREEMEIWLDKYRKEVVSIASKIQKCIFPVKPLRDECSRCTYRSVCRNWNG</sequence>
<dbReference type="AlphaFoldDB" id="A0A8J7YKZ4"/>
<dbReference type="Pfam" id="PF12705">
    <property type="entry name" value="PDDEXK_1"/>
    <property type="match status" value="1"/>
</dbReference>
<dbReference type="SUPFAM" id="SSF52540">
    <property type="entry name" value="P-loop containing nucleoside triphosphate hydrolases"/>
    <property type="match status" value="1"/>
</dbReference>
<reference evidence="2" key="1">
    <citation type="submission" date="2021-04" db="EMBL/GenBank/DDBJ databases">
        <title>Genomic insights into ecological role and evolution of a novel Thermoplasmata order Candidatus Sysuiplasmatales.</title>
        <authorList>
            <person name="Yuan Y."/>
        </authorList>
    </citation>
    <scope>NUCLEOTIDE SEQUENCE</scope>
    <source>
        <strain evidence="2">YP2-bin.285</strain>
    </source>
</reference>
<proteinExistence type="predicted"/>
<dbReference type="InterPro" id="IPR011604">
    <property type="entry name" value="PDDEXK-like_dom_sf"/>
</dbReference>
<dbReference type="Gene3D" id="3.90.320.10">
    <property type="match status" value="1"/>
</dbReference>
<dbReference type="InterPro" id="IPR038726">
    <property type="entry name" value="PDDEXK_AddAB-type"/>
</dbReference>
<protein>
    <submittedName>
        <fullName evidence="2">PD-(D/E)XK nuclease family protein</fullName>
    </submittedName>
</protein>
<dbReference type="Proteomes" id="UP000716004">
    <property type="component" value="Unassembled WGS sequence"/>
</dbReference>
<dbReference type="EMBL" id="JAGVSJ010000014">
    <property type="protein sequence ID" value="MBX8632104.1"/>
    <property type="molecule type" value="Genomic_DNA"/>
</dbReference>
<name>A0A8J7YKZ4_9ARCH</name>
<accession>A0A8J7YKZ4</accession>
<evidence type="ECO:0000259" key="1">
    <source>
        <dbReference type="Pfam" id="PF12705"/>
    </source>
</evidence>
<gene>
    <name evidence="2" type="ORF">J9259_06270</name>
</gene>